<proteinExistence type="predicted"/>
<reference evidence="1" key="1">
    <citation type="submission" date="2014-05" db="EMBL/GenBank/DDBJ databases">
        <authorList>
            <person name="Chronopoulou M."/>
        </authorList>
    </citation>
    <scope>NUCLEOTIDE SEQUENCE</scope>
    <source>
        <tissue evidence="1">Whole organism</tissue>
    </source>
</reference>
<sequence length="60" mass="6779">MKFRSTVLDHLLERIPLTEPKQKLCLGPRLNTNMFIKNMTIGSTCTYPFGVELGGVEKNP</sequence>
<protein>
    <submittedName>
        <fullName evidence="1">Uncharacterized protein</fullName>
    </submittedName>
</protein>
<organism evidence="1">
    <name type="scientific">Lepeophtheirus salmonis</name>
    <name type="common">Salmon louse</name>
    <name type="synonym">Caligus salmonis</name>
    <dbReference type="NCBI Taxonomy" id="72036"/>
    <lineage>
        <taxon>Eukaryota</taxon>
        <taxon>Metazoa</taxon>
        <taxon>Ecdysozoa</taxon>
        <taxon>Arthropoda</taxon>
        <taxon>Crustacea</taxon>
        <taxon>Multicrustacea</taxon>
        <taxon>Hexanauplia</taxon>
        <taxon>Copepoda</taxon>
        <taxon>Siphonostomatoida</taxon>
        <taxon>Caligidae</taxon>
        <taxon>Lepeophtheirus</taxon>
    </lineage>
</organism>
<accession>A0A0K2U168</accession>
<evidence type="ECO:0000313" key="1">
    <source>
        <dbReference type="EMBL" id="CDW31692.1"/>
    </source>
</evidence>
<name>A0A0K2U168_LEPSM</name>
<dbReference type="EMBL" id="HACA01014331">
    <property type="protein sequence ID" value="CDW31692.1"/>
    <property type="molecule type" value="Transcribed_RNA"/>
</dbReference>
<dbReference type="AlphaFoldDB" id="A0A0K2U168"/>